<protein>
    <recommendedName>
        <fullName evidence="1">Helix-turn-helix domain-containing protein</fullName>
    </recommendedName>
</protein>
<gene>
    <name evidence="2" type="ORF">GCM10007036_16480</name>
</gene>
<dbReference type="InterPro" id="IPR009061">
    <property type="entry name" value="DNA-bd_dom_put_sf"/>
</dbReference>
<dbReference type="SUPFAM" id="SSF46955">
    <property type="entry name" value="Putative DNA-binding domain"/>
    <property type="match status" value="1"/>
</dbReference>
<accession>A0A917I6C6</accession>
<organism evidence="2 3">
    <name type="scientific">Alsobacter metallidurans</name>
    <dbReference type="NCBI Taxonomy" id="340221"/>
    <lineage>
        <taxon>Bacteria</taxon>
        <taxon>Pseudomonadati</taxon>
        <taxon>Pseudomonadota</taxon>
        <taxon>Alphaproteobacteria</taxon>
        <taxon>Hyphomicrobiales</taxon>
        <taxon>Alsobacteraceae</taxon>
        <taxon>Alsobacter</taxon>
    </lineage>
</organism>
<reference evidence="2" key="1">
    <citation type="journal article" date="2014" name="Int. J. Syst. Evol. Microbiol.">
        <title>Complete genome sequence of Corynebacterium casei LMG S-19264T (=DSM 44701T), isolated from a smear-ripened cheese.</title>
        <authorList>
            <consortium name="US DOE Joint Genome Institute (JGI-PGF)"/>
            <person name="Walter F."/>
            <person name="Albersmeier A."/>
            <person name="Kalinowski J."/>
            <person name="Ruckert C."/>
        </authorList>
    </citation>
    <scope>NUCLEOTIDE SEQUENCE</scope>
    <source>
        <strain evidence="2">CGMCC 1.12214</strain>
    </source>
</reference>
<sequence>MSNQHLNPKRGALTVEEAADFLRVSRATIWRLLQSGALPRARIGGRTVIRLVDAEAFLARAVEVA</sequence>
<reference evidence="2" key="2">
    <citation type="submission" date="2020-09" db="EMBL/GenBank/DDBJ databases">
        <authorList>
            <person name="Sun Q."/>
            <person name="Zhou Y."/>
        </authorList>
    </citation>
    <scope>NUCLEOTIDE SEQUENCE</scope>
    <source>
        <strain evidence="2">CGMCC 1.12214</strain>
    </source>
</reference>
<name>A0A917I6C6_9HYPH</name>
<dbReference type="InterPro" id="IPR010093">
    <property type="entry name" value="SinI_DNA-bd"/>
</dbReference>
<proteinExistence type="predicted"/>
<dbReference type="GO" id="GO:0003677">
    <property type="term" value="F:DNA binding"/>
    <property type="evidence" value="ECO:0007669"/>
    <property type="project" value="InterPro"/>
</dbReference>
<evidence type="ECO:0000313" key="2">
    <source>
        <dbReference type="EMBL" id="GGH16086.1"/>
    </source>
</evidence>
<dbReference type="EMBL" id="BMES01000001">
    <property type="protein sequence ID" value="GGH16086.1"/>
    <property type="molecule type" value="Genomic_DNA"/>
</dbReference>
<dbReference type="AlphaFoldDB" id="A0A917I6C6"/>
<keyword evidence="3" id="KW-1185">Reference proteome</keyword>
<evidence type="ECO:0000313" key="3">
    <source>
        <dbReference type="Proteomes" id="UP000603912"/>
    </source>
</evidence>
<evidence type="ECO:0000259" key="1">
    <source>
        <dbReference type="Pfam" id="PF12728"/>
    </source>
</evidence>
<dbReference type="Pfam" id="PF12728">
    <property type="entry name" value="HTH_17"/>
    <property type="match status" value="1"/>
</dbReference>
<dbReference type="InterPro" id="IPR041657">
    <property type="entry name" value="HTH_17"/>
</dbReference>
<dbReference type="NCBIfam" id="TIGR01764">
    <property type="entry name" value="excise"/>
    <property type="match status" value="1"/>
</dbReference>
<dbReference type="Proteomes" id="UP000603912">
    <property type="component" value="Unassembled WGS sequence"/>
</dbReference>
<feature type="domain" description="Helix-turn-helix" evidence="1">
    <location>
        <begin position="13"/>
        <end position="60"/>
    </location>
</feature>
<dbReference type="RefSeq" id="WP_188517159.1">
    <property type="nucleotide sequence ID" value="NZ_BMES01000001.1"/>
</dbReference>
<comment type="caution">
    <text evidence="2">The sequence shown here is derived from an EMBL/GenBank/DDBJ whole genome shotgun (WGS) entry which is preliminary data.</text>
</comment>